<dbReference type="KEGG" id="vg:4818239"/>
<dbReference type="EMBL" id="EF153632">
    <property type="protein sequence ID" value="ABL96822.1"/>
    <property type="molecule type" value="Genomic_DNA"/>
</dbReference>
<reference evidence="1 2" key="1">
    <citation type="submission" date="2006-12" db="EMBL/GenBank/DDBJ databases">
        <title>Genomic analysis of Burkholderia ambifaria phage BcepF1, a member of the Bcep781- like phage supergroup.</title>
        <authorList>
            <person name="Summer E.J."/>
            <person name="Robinson S."/>
            <person name="Haines C."/>
            <person name="Adams B."/>
            <person name="Daggett M."/>
            <person name="Landua J."/>
            <person name="Swanson S."/>
            <person name="Vorndam W."/>
            <person name="Morrison W."/>
            <person name="Nail K."/>
            <person name="Gonzalez C."/>
            <person name="Young R."/>
        </authorList>
    </citation>
    <scope>NUCLEOTIDE SEQUENCE [LARGE SCALE GENOMIC DNA]</scope>
</reference>
<dbReference type="TCDB" id="1.M.5.1.1">
    <property type="family name" value="the putative spanin5 (spanin5) family"/>
</dbReference>
<sequence length="103" mass="11232">MKKIIIAAAILAASTGAFAKRLPGGATWPDCTSLGAQGAVISQAIHQGIPFEEMEAQILENTNLRRTEKAALLGLLMVLEEPQYQMLSPLQFGEFTKRWCNSK</sequence>
<name>A1YZZ5_9CAUD</name>
<protein>
    <submittedName>
        <fullName evidence="1">Spanin</fullName>
    </submittedName>
</protein>
<accession>A1YZZ5</accession>
<organism evidence="1 2">
    <name type="scientific">Burkholderia phage BcepF1</name>
    <dbReference type="NCBI Taxonomy" id="2886897"/>
    <lineage>
        <taxon>Viruses</taxon>
        <taxon>Duplodnaviria</taxon>
        <taxon>Heunggongvirae</taxon>
        <taxon>Uroviricota</taxon>
        <taxon>Caudoviricetes</taxon>
        <taxon>Lindbergviridae</taxon>
        <taxon>Bcepfunavirus</taxon>
        <taxon>Bcepfunavirus bcepF1</taxon>
    </lineage>
</organism>
<dbReference type="GeneID" id="4818239"/>
<keyword evidence="2" id="KW-1185">Reference proteome</keyword>
<proteinExistence type="predicted"/>
<dbReference type="RefSeq" id="YP_001039775.1">
    <property type="nucleotide sequence ID" value="NC_009015.1"/>
</dbReference>
<evidence type="ECO:0000313" key="2">
    <source>
        <dbReference type="Proteomes" id="UP000001793"/>
    </source>
</evidence>
<evidence type="ECO:0000313" key="1">
    <source>
        <dbReference type="EMBL" id="ABL96822.1"/>
    </source>
</evidence>
<gene>
    <name evidence="1" type="ORF">BcepF1.091</name>
</gene>
<dbReference type="Proteomes" id="UP000001793">
    <property type="component" value="Segment"/>
</dbReference>